<accession>A0A520N3J7</accession>
<evidence type="ECO:0000259" key="7">
    <source>
        <dbReference type="Pfam" id="PF09157"/>
    </source>
</evidence>
<dbReference type="EMBL" id="SHBF01000006">
    <property type="protein sequence ID" value="RZO28033.1"/>
    <property type="molecule type" value="Genomic_DNA"/>
</dbReference>
<protein>
    <recommendedName>
        <fullName evidence="5">tRNA pseudouridine synthase B</fullName>
        <ecNumber evidence="5">5.4.99.25</ecNumber>
    </recommendedName>
    <alternativeName>
        <fullName evidence="5">tRNA pseudouridine(55) synthase</fullName>
        <shortName evidence="5">Psi55 synthase</shortName>
    </alternativeName>
    <alternativeName>
        <fullName evidence="5">tRNA pseudouridylate synthase</fullName>
    </alternativeName>
    <alternativeName>
        <fullName evidence="5">tRNA-uridine isomerase</fullName>
    </alternativeName>
</protein>
<dbReference type="GO" id="GO:0160148">
    <property type="term" value="F:tRNA pseudouridine(55) synthase activity"/>
    <property type="evidence" value="ECO:0007669"/>
    <property type="project" value="UniProtKB-EC"/>
</dbReference>
<comment type="similarity">
    <text evidence="2 5">Belongs to the pseudouridine synthase TruB family. Type 1 subfamily.</text>
</comment>
<feature type="domain" description="tRNA pseudouridylate synthase B C-terminal" evidence="8">
    <location>
        <begin position="171"/>
        <end position="211"/>
    </location>
</feature>
<evidence type="ECO:0000259" key="6">
    <source>
        <dbReference type="Pfam" id="PF01509"/>
    </source>
</evidence>
<name>A0A520N3J7_9GAMM</name>
<feature type="domain" description="tRNA pseudouridine synthase II TruB subfamily 1 C-terminal" evidence="7">
    <location>
        <begin position="227"/>
        <end position="278"/>
    </location>
</feature>
<evidence type="ECO:0000259" key="8">
    <source>
        <dbReference type="Pfam" id="PF16198"/>
    </source>
</evidence>
<dbReference type="GO" id="GO:0031119">
    <property type="term" value="P:tRNA pseudouridine synthesis"/>
    <property type="evidence" value="ECO:0007669"/>
    <property type="project" value="UniProtKB-UniRule"/>
</dbReference>
<comment type="catalytic activity">
    <reaction evidence="1 5">
        <text>uridine(55) in tRNA = pseudouridine(55) in tRNA</text>
        <dbReference type="Rhea" id="RHEA:42532"/>
        <dbReference type="Rhea" id="RHEA-COMP:10101"/>
        <dbReference type="Rhea" id="RHEA-COMP:10102"/>
        <dbReference type="ChEBI" id="CHEBI:65314"/>
        <dbReference type="ChEBI" id="CHEBI:65315"/>
        <dbReference type="EC" id="5.4.99.25"/>
    </reaction>
</comment>
<dbReference type="InterPro" id="IPR015240">
    <property type="entry name" value="tRNA_sdUridine_synth_fam1_C"/>
</dbReference>
<dbReference type="Proteomes" id="UP000318710">
    <property type="component" value="Unassembled WGS sequence"/>
</dbReference>
<dbReference type="PANTHER" id="PTHR13767">
    <property type="entry name" value="TRNA-PSEUDOURIDINE SYNTHASE"/>
    <property type="match status" value="1"/>
</dbReference>
<evidence type="ECO:0000256" key="5">
    <source>
        <dbReference type="HAMAP-Rule" id="MF_01080"/>
    </source>
</evidence>
<dbReference type="CDD" id="cd02573">
    <property type="entry name" value="PseudoU_synth_EcTruB"/>
    <property type="match status" value="1"/>
</dbReference>
<evidence type="ECO:0000313" key="9">
    <source>
        <dbReference type="EMBL" id="RZO28033.1"/>
    </source>
</evidence>
<gene>
    <name evidence="5 9" type="primary">truB</name>
    <name evidence="9" type="ORF">EVA93_01700</name>
</gene>
<dbReference type="NCBIfam" id="TIGR00431">
    <property type="entry name" value="TruB"/>
    <property type="match status" value="1"/>
</dbReference>
<dbReference type="InterPro" id="IPR002501">
    <property type="entry name" value="PsdUridine_synth_N"/>
</dbReference>
<evidence type="ECO:0000256" key="1">
    <source>
        <dbReference type="ARBA" id="ARBA00000385"/>
    </source>
</evidence>
<reference evidence="9 10" key="1">
    <citation type="submission" date="2019-02" db="EMBL/GenBank/DDBJ databases">
        <title>Prokaryotic population dynamics and viral predation in marine succession experiment using metagenomics: the confinement effect.</title>
        <authorList>
            <person name="Haro-Moreno J.M."/>
            <person name="Rodriguez-Valera F."/>
            <person name="Lopez-Perez M."/>
        </authorList>
    </citation>
    <scope>NUCLEOTIDE SEQUENCE [LARGE SCALE GENOMIC DNA]</scope>
    <source>
        <strain evidence="9">MED-G160</strain>
    </source>
</reference>
<dbReference type="GO" id="GO:0003723">
    <property type="term" value="F:RNA binding"/>
    <property type="evidence" value="ECO:0007669"/>
    <property type="project" value="InterPro"/>
</dbReference>
<dbReference type="GO" id="GO:1990481">
    <property type="term" value="P:mRNA pseudouridine synthesis"/>
    <property type="evidence" value="ECO:0007669"/>
    <property type="project" value="TreeGrafter"/>
</dbReference>
<dbReference type="SUPFAM" id="SSF55120">
    <property type="entry name" value="Pseudouridine synthase"/>
    <property type="match status" value="1"/>
</dbReference>
<dbReference type="InterPro" id="IPR032819">
    <property type="entry name" value="TruB_C"/>
</dbReference>
<dbReference type="PANTHER" id="PTHR13767:SF2">
    <property type="entry name" value="PSEUDOURIDYLATE SYNTHASE TRUB1"/>
    <property type="match status" value="1"/>
</dbReference>
<dbReference type="HAMAP" id="MF_01080">
    <property type="entry name" value="TruB_bact"/>
    <property type="match status" value="1"/>
</dbReference>
<dbReference type="EC" id="5.4.99.25" evidence="5"/>
<sequence>MNGFLLVNKKKGYSSNEIVQKIKKKFSLDKVGHLGTLDPDAEGLLIIAINRATKFSNYFLNSDKSYYVEIKLGKSSTTDDVSGEITEEFEVKCSEDEVKKEINNFLGKSFQKPPFFSALKYKGKPLYKYAREGKFINKEPREIEIKEIKNISYKDKICSFQILCSKGTYIRSIARDLGKNLGCGGHMFYLKRLSQHKFNLLDAHTIEELSLERTIKIDDFFKDYEKLSLNEESLKIFLNGGRVFLNKDFSKVLRIYSEDNDFIGLGRLENSYLKHKQLV</sequence>
<comment type="function">
    <text evidence="5">Responsible for synthesis of pseudouridine from uracil-55 in the psi GC loop of transfer RNAs.</text>
</comment>
<dbReference type="Pfam" id="PF09157">
    <property type="entry name" value="TruB-C_2"/>
    <property type="match status" value="1"/>
</dbReference>
<evidence type="ECO:0000256" key="4">
    <source>
        <dbReference type="ARBA" id="ARBA00023235"/>
    </source>
</evidence>
<feature type="domain" description="Pseudouridine synthase II N-terminal" evidence="6">
    <location>
        <begin position="23"/>
        <end position="170"/>
    </location>
</feature>
<dbReference type="Pfam" id="PF16198">
    <property type="entry name" value="TruB_C_2"/>
    <property type="match status" value="1"/>
</dbReference>
<organism evidence="9 10">
    <name type="scientific">SAR86 cluster bacterium</name>
    <dbReference type="NCBI Taxonomy" id="2030880"/>
    <lineage>
        <taxon>Bacteria</taxon>
        <taxon>Pseudomonadati</taxon>
        <taxon>Pseudomonadota</taxon>
        <taxon>Gammaproteobacteria</taxon>
        <taxon>SAR86 cluster</taxon>
    </lineage>
</organism>
<dbReference type="Pfam" id="PF01509">
    <property type="entry name" value="TruB_N"/>
    <property type="match status" value="1"/>
</dbReference>
<evidence type="ECO:0000256" key="3">
    <source>
        <dbReference type="ARBA" id="ARBA00022694"/>
    </source>
</evidence>
<dbReference type="InterPro" id="IPR020103">
    <property type="entry name" value="PsdUridine_synth_cat_dom_sf"/>
</dbReference>
<keyword evidence="3 5" id="KW-0819">tRNA processing</keyword>
<evidence type="ECO:0000313" key="10">
    <source>
        <dbReference type="Proteomes" id="UP000318710"/>
    </source>
</evidence>
<comment type="caution">
    <text evidence="9">The sequence shown here is derived from an EMBL/GenBank/DDBJ whole genome shotgun (WGS) entry which is preliminary data.</text>
</comment>
<dbReference type="InterPro" id="IPR014780">
    <property type="entry name" value="tRNA_psdUridine_synth_TruB"/>
</dbReference>
<proteinExistence type="inferred from homology"/>
<evidence type="ECO:0000256" key="2">
    <source>
        <dbReference type="ARBA" id="ARBA00005642"/>
    </source>
</evidence>
<feature type="active site" description="Nucleophile" evidence="5">
    <location>
        <position position="38"/>
    </location>
</feature>
<keyword evidence="4 5" id="KW-0413">Isomerase</keyword>
<dbReference type="AlphaFoldDB" id="A0A520N3J7"/>
<dbReference type="Gene3D" id="3.30.2350.10">
    <property type="entry name" value="Pseudouridine synthase"/>
    <property type="match status" value="1"/>
</dbReference>